<dbReference type="AlphaFoldDB" id="A0A7R8X4W1"/>
<keyword evidence="5 7" id="KW-1133">Transmembrane helix</keyword>
<dbReference type="GO" id="GO:0043652">
    <property type="term" value="P:engulfment of apoptotic cell"/>
    <property type="evidence" value="ECO:0007669"/>
    <property type="project" value="TreeGrafter"/>
</dbReference>
<feature type="region of interest" description="Disordered" evidence="8">
    <location>
        <begin position="1"/>
        <end position="24"/>
    </location>
</feature>
<dbReference type="EMBL" id="CAJPEV010000077">
    <property type="protein sequence ID" value="CAG0880175.1"/>
    <property type="molecule type" value="Genomic_DNA"/>
</dbReference>
<feature type="transmembrane region" description="Helical" evidence="7">
    <location>
        <begin position="89"/>
        <end position="108"/>
    </location>
</feature>
<evidence type="ECO:0000256" key="5">
    <source>
        <dbReference type="ARBA" id="ARBA00022989"/>
    </source>
</evidence>
<evidence type="ECO:0000256" key="1">
    <source>
        <dbReference type="ARBA" id="ARBA00004651"/>
    </source>
</evidence>
<evidence type="ECO:0000256" key="7">
    <source>
        <dbReference type="RuleBase" id="RU910716"/>
    </source>
</evidence>
<keyword evidence="10" id="KW-1185">Reference proteome</keyword>
<feature type="compositionally biased region" description="Acidic residues" evidence="8">
    <location>
        <begin position="14"/>
        <end position="24"/>
    </location>
</feature>
<keyword evidence="4 7" id="KW-0812">Transmembrane</keyword>
<keyword evidence="6 7" id="KW-0472">Membrane</keyword>
<proteinExistence type="inferred from homology"/>
<gene>
    <name evidence="9" type="ORF">DSTB1V02_LOCUS944</name>
</gene>
<organism evidence="9">
    <name type="scientific">Darwinula stevensoni</name>
    <dbReference type="NCBI Taxonomy" id="69355"/>
    <lineage>
        <taxon>Eukaryota</taxon>
        <taxon>Metazoa</taxon>
        <taxon>Ecdysozoa</taxon>
        <taxon>Arthropoda</taxon>
        <taxon>Crustacea</taxon>
        <taxon>Oligostraca</taxon>
        <taxon>Ostracoda</taxon>
        <taxon>Podocopa</taxon>
        <taxon>Podocopida</taxon>
        <taxon>Darwinulocopina</taxon>
        <taxon>Darwinuloidea</taxon>
        <taxon>Darwinulidae</taxon>
        <taxon>Darwinula</taxon>
    </lineage>
</organism>
<protein>
    <recommendedName>
        <fullName evidence="7">XK-related protein</fullName>
    </recommendedName>
</protein>
<dbReference type="InterPro" id="IPR018629">
    <property type="entry name" value="XK-rel"/>
</dbReference>
<dbReference type="PANTHER" id="PTHR16024">
    <property type="entry name" value="XK-RELATED PROTEIN"/>
    <property type="match status" value="1"/>
</dbReference>
<dbReference type="GO" id="GO:1902742">
    <property type="term" value="P:apoptotic process involved in development"/>
    <property type="evidence" value="ECO:0007669"/>
    <property type="project" value="TreeGrafter"/>
</dbReference>
<dbReference type="EMBL" id="LR899594">
    <property type="protein sequence ID" value="CAD7240942.1"/>
    <property type="molecule type" value="Genomic_DNA"/>
</dbReference>
<comment type="similarity">
    <text evidence="2 7">Belongs to the XK family.</text>
</comment>
<dbReference type="GO" id="GO:0005886">
    <property type="term" value="C:plasma membrane"/>
    <property type="evidence" value="ECO:0007669"/>
    <property type="project" value="UniProtKB-SubCell"/>
</dbReference>
<feature type="transmembrane region" description="Helical" evidence="7">
    <location>
        <begin position="59"/>
        <end position="83"/>
    </location>
</feature>
<dbReference type="OrthoDB" id="6136301at2759"/>
<dbReference type="Pfam" id="PF09815">
    <property type="entry name" value="XK-related"/>
    <property type="match status" value="1"/>
</dbReference>
<dbReference type="PANTHER" id="PTHR16024:SF6">
    <property type="entry name" value="XK-RELATED PROTEIN"/>
    <property type="match status" value="1"/>
</dbReference>
<feature type="transmembrane region" description="Helical" evidence="7">
    <location>
        <begin position="226"/>
        <end position="249"/>
    </location>
</feature>
<evidence type="ECO:0000256" key="3">
    <source>
        <dbReference type="ARBA" id="ARBA00022475"/>
    </source>
</evidence>
<sequence length="633" mass="71061">MTSNGADEVAGLPEEADGLPDEVDGLPEEADCLPDEADCLPDEVDGLPEKLRFDCRDGFCLVVSIVMYLLDVGGDAWLAYRFFVSGHHLFFAMTIGVVVFGSLVLTVLSWEWYKDDDETELASRRDRCLRTVFLLLQLAPVLRYGHALEYGFEFRAYLRKRGLGKSVREADAEANEREAFERMLRQEADARLLCLVERFVDAGPQVLLQFYILVRHGSTYAAENPLMVAVQVGSIVLPLVSMSWAMSAYSRSARFAHSAKQNLSRSGTLVHFFWHLFVPTARVLALGLFASAFRVWVFVVVVVHVGVSWVWVAFVVNTTVCFRRVAVFDWRLVFPYYKEASFDLLVALVYLFQYLNVKDEPTRRRYAAFYALAFAENAMLVAMWFASVLHARPWYAVPAFLGHFLAFALGIVFMLAYYLYFHPGDEKIGSGEEAGSQLLRNEEKVTGPKTSFRDGEFGDPCERDDDCRRYLGFACDRAVFKCGCEEGYFLQVDFDIVMCAPNVPEEGGDLDEEEEEFGNVGGIGDGCTENSDCKGAEHLACNEDLFQCECAEGYVMDEDMLACVAESPAEPEAVYVKLVATKMSASKKTQQVSLEQTIMTWSSGPSLVGEENALLPGGQIPEEWQLQQILMRR</sequence>
<feature type="transmembrane region" description="Helical" evidence="7">
    <location>
        <begin position="336"/>
        <end position="355"/>
    </location>
</feature>
<evidence type="ECO:0000256" key="8">
    <source>
        <dbReference type="SAM" id="MobiDB-lite"/>
    </source>
</evidence>
<evidence type="ECO:0000313" key="9">
    <source>
        <dbReference type="EMBL" id="CAD7240942.1"/>
    </source>
</evidence>
<name>A0A7R8X4W1_9CRUS</name>
<comment type="subcellular location">
    <subcellularLocation>
        <location evidence="1">Cell membrane</location>
        <topology evidence="1">Multi-pass membrane protein</topology>
    </subcellularLocation>
    <subcellularLocation>
        <location evidence="7">Membrane</location>
        <topology evidence="7">Multi-pass membrane protein</topology>
    </subcellularLocation>
</comment>
<feature type="transmembrane region" description="Helical" evidence="7">
    <location>
        <begin position="269"/>
        <end position="289"/>
    </location>
</feature>
<accession>A0A7R8X4W1</accession>
<evidence type="ECO:0000313" key="10">
    <source>
        <dbReference type="Proteomes" id="UP000677054"/>
    </source>
</evidence>
<feature type="transmembrane region" description="Helical" evidence="7">
    <location>
        <begin position="295"/>
        <end position="316"/>
    </location>
</feature>
<keyword evidence="3" id="KW-1003">Cell membrane</keyword>
<feature type="transmembrane region" description="Helical" evidence="7">
    <location>
        <begin position="367"/>
        <end position="388"/>
    </location>
</feature>
<dbReference type="GO" id="GO:0070782">
    <property type="term" value="P:phosphatidylserine exposure on apoptotic cell surface"/>
    <property type="evidence" value="ECO:0007669"/>
    <property type="project" value="TreeGrafter"/>
</dbReference>
<reference evidence="9" key="1">
    <citation type="submission" date="2020-11" db="EMBL/GenBank/DDBJ databases">
        <authorList>
            <person name="Tran Van P."/>
        </authorList>
    </citation>
    <scope>NUCLEOTIDE SEQUENCE</scope>
</reference>
<feature type="transmembrane region" description="Helical" evidence="7">
    <location>
        <begin position="400"/>
        <end position="420"/>
    </location>
</feature>
<evidence type="ECO:0000256" key="4">
    <source>
        <dbReference type="ARBA" id="ARBA00022692"/>
    </source>
</evidence>
<evidence type="ECO:0000256" key="2">
    <source>
        <dbReference type="ARBA" id="ARBA00008789"/>
    </source>
</evidence>
<dbReference type="InterPro" id="IPR050895">
    <property type="entry name" value="XK-related_scramblase"/>
</dbReference>
<dbReference type="Proteomes" id="UP000677054">
    <property type="component" value="Unassembled WGS sequence"/>
</dbReference>
<evidence type="ECO:0000256" key="6">
    <source>
        <dbReference type="ARBA" id="ARBA00023136"/>
    </source>
</evidence>